<evidence type="ECO:0000259" key="10">
    <source>
        <dbReference type="PROSITE" id="PS52048"/>
    </source>
</evidence>
<sequence>MATDHEHDLVGGPFAVIESDPGVFTTLIRKLGVRGLAVTELYSVEPFATDHLNPHGLIFCYLCEEDTSAKPEFTAEDDLDDPDARSIWFANQLSDDACSSQAILNVLLNCQGVDLGPVLKEFAADTEKMSPVMRGLAMSNSSQIREAQNSLARPSDLRGAWHSLATTALESAKTRAKATASPPAKKRKTSTASSSRARRSKSARTPAQEKVESYHYIGYVPAHGRVWELDGLRTAGPLDVGPIHSDSDIPPEGEESGSNSECARRAGWMDVVRPALQRRMHAVLGDAGEGHIQYNLLAIVDDAYLRASDALELLKRERAALERRLAERFPSGWGDKLHAAVLRVATLCVLSFLLMTMRCQVDGTLLACASETFATTLRPRASEPGRVFAADFGAWKMAREMAILDMPERALVPAWEMCVRRALEAKVAVEEEIAKAQSAQADHVKRTFDYEPFIREFITALQNEGLLDEVLDGRSVQTGNAEAEATGVAGTSDPSSSMSKAKAKARRKRG</sequence>
<gene>
    <name evidence="11" type="ORF">BD311DRAFT_830618</name>
</gene>
<keyword evidence="5 8" id="KW-0833">Ubl conjugation pathway</keyword>
<dbReference type="GO" id="GO:0004843">
    <property type="term" value="F:cysteine-type deubiquitinase activity"/>
    <property type="evidence" value="ECO:0007669"/>
    <property type="project" value="UniProtKB-UniRule"/>
</dbReference>
<feature type="compositionally biased region" description="Basic residues" evidence="9">
    <location>
        <begin position="501"/>
        <end position="510"/>
    </location>
</feature>
<feature type="domain" description="UCH catalytic" evidence="10">
    <location>
        <begin position="13"/>
        <end position="301"/>
    </location>
</feature>
<dbReference type="AlphaFoldDB" id="A0A4Q9M6W0"/>
<feature type="region of interest" description="Disordered" evidence="9">
    <location>
        <begin position="478"/>
        <end position="510"/>
    </location>
</feature>
<dbReference type="GO" id="GO:0006511">
    <property type="term" value="P:ubiquitin-dependent protein catabolic process"/>
    <property type="evidence" value="ECO:0007669"/>
    <property type="project" value="UniProtKB-UniRule"/>
</dbReference>
<feature type="region of interest" description="Disordered" evidence="9">
    <location>
        <begin position="171"/>
        <end position="208"/>
    </location>
</feature>
<dbReference type="PROSITE" id="PS52048">
    <property type="entry name" value="UCH_DOMAIN"/>
    <property type="match status" value="1"/>
</dbReference>
<dbReference type="InterPro" id="IPR038765">
    <property type="entry name" value="Papain-like_cys_pep_sf"/>
</dbReference>
<dbReference type="Pfam" id="PF18031">
    <property type="entry name" value="UCH_C"/>
    <property type="match status" value="1"/>
</dbReference>
<feature type="region of interest" description="Disordered" evidence="9">
    <location>
        <begin position="239"/>
        <end position="261"/>
    </location>
</feature>
<accession>A0A4Q9M6W0</accession>
<feature type="site" description="Transition state stabilizer" evidence="8">
    <location>
        <position position="92"/>
    </location>
</feature>
<dbReference type="GO" id="GO:0016579">
    <property type="term" value="P:protein deubiquitination"/>
    <property type="evidence" value="ECO:0007669"/>
    <property type="project" value="TreeGrafter"/>
</dbReference>
<dbReference type="OrthoDB" id="1924260at2759"/>
<evidence type="ECO:0000256" key="3">
    <source>
        <dbReference type="ARBA" id="ARBA00012759"/>
    </source>
</evidence>
<dbReference type="EC" id="3.4.19.12" evidence="3 8"/>
<dbReference type="EMBL" id="ML143595">
    <property type="protein sequence ID" value="TBU21572.1"/>
    <property type="molecule type" value="Genomic_DNA"/>
</dbReference>
<reference evidence="11" key="1">
    <citation type="submission" date="2019-01" db="EMBL/GenBank/DDBJ databases">
        <title>Draft genome sequences of three monokaryotic isolates of the white-rot basidiomycete fungus Dichomitus squalens.</title>
        <authorList>
            <consortium name="DOE Joint Genome Institute"/>
            <person name="Lopez S.C."/>
            <person name="Andreopoulos B."/>
            <person name="Pangilinan J."/>
            <person name="Lipzen A."/>
            <person name="Riley R."/>
            <person name="Ahrendt S."/>
            <person name="Ng V."/>
            <person name="Barry K."/>
            <person name="Daum C."/>
            <person name="Grigoriev I.V."/>
            <person name="Hilden K.S."/>
            <person name="Makela M.R."/>
            <person name="de Vries R.P."/>
        </authorList>
    </citation>
    <scope>NUCLEOTIDE SEQUENCE [LARGE SCALE GENOMIC DNA]</scope>
    <source>
        <strain evidence="11">OM18370.1</strain>
    </source>
</reference>
<evidence type="ECO:0000256" key="8">
    <source>
        <dbReference type="PROSITE-ProRule" id="PRU01393"/>
    </source>
</evidence>
<protein>
    <recommendedName>
        <fullName evidence="3 8">ubiquitinyl hydrolase 1</fullName>
        <ecNumber evidence="3 8">3.4.19.12</ecNumber>
    </recommendedName>
</protein>
<dbReference type="GO" id="GO:0005737">
    <property type="term" value="C:cytoplasm"/>
    <property type="evidence" value="ECO:0007669"/>
    <property type="project" value="TreeGrafter"/>
</dbReference>
<evidence type="ECO:0000256" key="6">
    <source>
        <dbReference type="ARBA" id="ARBA00022801"/>
    </source>
</evidence>
<name>A0A4Q9M6W0_9APHY</name>
<keyword evidence="7 8" id="KW-0788">Thiol protease</keyword>
<evidence type="ECO:0000313" key="11">
    <source>
        <dbReference type="EMBL" id="TBU21572.1"/>
    </source>
</evidence>
<evidence type="ECO:0000256" key="4">
    <source>
        <dbReference type="ARBA" id="ARBA00022670"/>
    </source>
</evidence>
<dbReference type="Gene3D" id="3.40.532.10">
    <property type="entry name" value="Peptidase C12, ubiquitin carboxyl-terminal hydrolase"/>
    <property type="match status" value="1"/>
</dbReference>
<evidence type="ECO:0000256" key="1">
    <source>
        <dbReference type="ARBA" id="ARBA00000707"/>
    </source>
</evidence>
<proteinExistence type="inferred from homology"/>
<dbReference type="PANTHER" id="PTHR10589">
    <property type="entry name" value="UBIQUITIN CARBOXYL-TERMINAL HYDROLASE"/>
    <property type="match status" value="1"/>
</dbReference>
<feature type="site" description="Important for enzyme activity" evidence="8">
    <location>
        <position position="230"/>
    </location>
</feature>
<dbReference type="Pfam" id="PF01088">
    <property type="entry name" value="Peptidase_C12"/>
    <property type="match status" value="1"/>
</dbReference>
<dbReference type="InterPro" id="IPR036959">
    <property type="entry name" value="Peptidase_C12_UCH_sf"/>
</dbReference>
<comment type="similarity">
    <text evidence="2 8">Belongs to the peptidase C12 family.</text>
</comment>
<evidence type="ECO:0000256" key="5">
    <source>
        <dbReference type="ARBA" id="ARBA00022786"/>
    </source>
</evidence>
<dbReference type="InterPro" id="IPR001578">
    <property type="entry name" value="Peptidase_C12_UCH"/>
</dbReference>
<keyword evidence="4 8" id="KW-0645">Protease</keyword>
<feature type="active site" description="Nucleophile" evidence="8">
    <location>
        <position position="98"/>
    </location>
</feature>
<feature type="active site" description="Proton donor" evidence="8">
    <location>
        <position position="215"/>
    </location>
</feature>
<dbReference type="Proteomes" id="UP000292957">
    <property type="component" value="Unassembled WGS sequence"/>
</dbReference>
<comment type="catalytic activity">
    <reaction evidence="1 8">
        <text>Thiol-dependent hydrolysis of ester, thioester, amide, peptide and isopeptide bonds formed by the C-terminal Gly of ubiquitin (a 76-residue protein attached to proteins as an intracellular targeting signal).</text>
        <dbReference type="EC" id="3.4.19.12"/>
    </reaction>
</comment>
<keyword evidence="6 8" id="KW-0378">Hydrolase</keyword>
<dbReference type="InterPro" id="IPR041507">
    <property type="entry name" value="UCH_C"/>
</dbReference>
<organism evidence="11">
    <name type="scientific">Dichomitus squalens</name>
    <dbReference type="NCBI Taxonomy" id="114155"/>
    <lineage>
        <taxon>Eukaryota</taxon>
        <taxon>Fungi</taxon>
        <taxon>Dikarya</taxon>
        <taxon>Basidiomycota</taxon>
        <taxon>Agaricomycotina</taxon>
        <taxon>Agaricomycetes</taxon>
        <taxon>Polyporales</taxon>
        <taxon>Polyporaceae</taxon>
        <taxon>Dichomitus</taxon>
    </lineage>
</organism>
<evidence type="ECO:0000256" key="2">
    <source>
        <dbReference type="ARBA" id="ARBA00009326"/>
    </source>
</evidence>
<evidence type="ECO:0000256" key="9">
    <source>
        <dbReference type="SAM" id="MobiDB-lite"/>
    </source>
</evidence>
<dbReference type="PANTHER" id="PTHR10589:SF16">
    <property type="entry name" value="UBIQUITIN CARBOXYL-TERMINAL HYDROLASE ISOZYME L5"/>
    <property type="match status" value="1"/>
</dbReference>
<dbReference type="SUPFAM" id="SSF54001">
    <property type="entry name" value="Cysteine proteinases"/>
    <property type="match status" value="1"/>
</dbReference>
<evidence type="ECO:0000256" key="7">
    <source>
        <dbReference type="ARBA" id="ARBA00022807"/>
    </source>
</evidence>